<dbReference type="AlphaFoldDB" id="A0A9Q3EE78"/>
<accession>A0A9Q3EE78</accession>
<evidence type="ECO:0000313" key="2">
    <source>
        <dbReference type="Proteomes" id="UP000765509"/>
    </source>
</evidence>
<comment type="caution">
    <text evidence="1">The sequence shown here is derived from an EMBL/GenBank/DDBJ whole genome shotgun (WGS) entry which is preliminary data.</text>
</comment>
<gene>
    <name evidence="1" type="ORF">O181_059404</name>
</gene>
<evidence type="ECO:0000313" key="1">
    <source>
        <dbReference type="EMBL" id="MBW0519689.1"/>
    </source>
</evidence>
<dbReference type="EMBL" id="AVOT02027582">
    <property type="protein sequence ID" value="MBW0519689.1"/>
    <property type="molecule type" value="Genomic_DNA"/>
</dbReference>
<protein>
    <submittedName>
        <fullName evidence="1">Uncharacterized protein</fullName>
    </submittedName>
</protein>
<name>A0A9Q3EE78_9BASI</name>
<sequence length="125" mass="14780">MRPSPNTPLRQFPMVTSQQLQPVASSSRTREYQWLFLFPAAQVSKRRECWPVWVTREDPNMANEGQDGVARIFRRVDRNSRVVNSYANDRIIPGTASEKMAARFLWYYELINDFQRTFDYLGRDN</sequence>
<organism evidence="1 2">
    <name type="scientific">Austropuccinia psidii MF-1</name>
    <dbReference type="NCBI Taxonomy" id="1389203"/>
    <lineage>
        <taxon>Eukaryota</taxon>
        <taxon>Fungi</taxon>
        <taxon>Dikarya</taxon>
        <taxon>Basidiomycota</taxon>
        <taxon>Pucciniomycotina</taxon>
        <taxon>Pucciniomycetes</taxon>
        <taxon>Pucciniales</taxon>
        <taxon>Sphaerophragmiaceae</taxon>
        <taxon>Austropuccinia</taxon>
    </lineage>
</organism>
<reference evidence="1" key="1">
    <citation type="submission" date="2021-03" db="EMBL/GenBank/DDBJ databases">
        <title>Draft genome sequence of rust myrtle Austropuccinia psidii MF-1, a brazilian biotype.</title>
        <authorList>
            <person name="Quecine M.C."/>
            <person name="Pachon D.M.R."/>
            <person name="Bonatelli M.L."/>
            <person name="Correr F.H."/>
            <person name="Franceschini L.M."/>
            <person name="Leite T.F."/>
            <person name="Margarido G.R.A."/>
            <person name="Almeida C.A."/>
            <person name="Ferrarezi J.A."/>
            <person name="Labate C.A."/>
        </authorList>
    </citation>
    <scope>NUCLEOTIDE SEQUENCE</scope>
    <source>
        <strain evidence="1">MF-1</strain>
    </source>
</reference>
<dbReference type="Proteomes" id="UP000765509">
    <property type="component" value="Unassembled WGS sequence"/>
</dbReference>
<proteinExistence type="predicted"/>
<keyword evidence="2" id="KW-1185">Reference proteome</keyword>